<dbReference type="EMBL" id="CP132303">
    <property type="protein sequence ID" value="WLS00077.1"/>
    <property type="molecule type" value="Genomic_DNA"/>
</dbReference>
<dbReference type="PRINTS" id="PR00081">
    <property type="entry name" value="GDHRDH"/>
</dbReference>
<dbReference type="NCBIfam" id="NF005559">
    <property type="entry name" value="PRK07231.1"/>
    <property type="match status" value="1"/>
</dbReference>
<dbReference type="Gene3D" id="3.40.50.720">
    <property type="entry name" value="NAD(P)-binding Rossmann-like Domain"/>
    <property type="match status" value="1"/>
</dbReference>
<evidence type="ECO:0000256" key="1">
    <source>
        <dbReference type="ARBA" id="ARBA00006484"/>
    </source>
</evidence>
<accession>A0AA50CTA3</accession>
<dbReference type="RefSeq" id="WP_306039497.1">
    <property type="nucleotide sequence ID" value="NZ_CP132303.1"/>
</dbReference>
<dbReference type="FunFam" id="3.40.50.720:FF:000084">
    <property type="entry name" value="Short-chain dehydrogenase reductase"/>
    <property type="match status" value="1"/>
</dbReference>
<evidence type="ECO:0000313" key="3">
    <source>
        <dbReference type="EMBL" id="WLS00077.1"/>
    </source>
</evidence>
<dbReference type="InterPro" id="IPR002347">
    <property type="entry name" value="SDR_fam"/>
</dbReference>
<keyword evidence="3" id="KW-0614">Plasmid</keyword>
<dbReference type="InterPro" id="IPR020904">
    <property type="entry name" value="Sc_DH/Rdtase_CS"/>
</dbReference>
<dbReference type="Pfam" id="PF13561">
    <property type="entry name" value="adh_short_C2"/>
    <property type="match status" value="1"/>
</dbReference>
<dbReference type="InterPro" id="IPR036291">
    <property type="entry name" value="NAD(P)-bd_dom_sf"/>
</dbReference>
<dbReference type="PANTHER" id="PTHR24321">
    <property type="entry name" value="DEHYDROGENASES, SHORT CHAIN"/>
    <property type="match status" value="1"/>
</dbReference>
<comment type="similarity">
    <text evidence="1">Belongs to the short-chain dehydrogenases/reductases (SDR) family.</text>
</comment>
<evidence type="ECO:0000313" key="4">
    <source>
        <dbReference type="Proteomes" id="UP001234585"/>
    </source>
</evidence>
<keyword evidence="2 3" id="KW-0560">Oxidoreductase</keyword>
<dbReference type="Proteomes" id="UP001234585">
    <property type="component" value="Plasmid unnamed1"/>
</dbReference>
<geneLocation type="plasmid" evidence="3 4">
    <name>unnamed1</name>
</geneLocation>
<dbReference type="EC" id="1.-.-.-" evidence="3"/>
<dbReference type="SUPFAM" id="SSF51735">
    <property type="entry name" value="NAD(P)-binding Rossmann-fold domains"/>
    <property type="match status" value="1"/>
</dbReference>
<dbReference type="PANTHER" id="PTHR24321:SF8">
    <property type="entry name" value="ESTRADIOL 17-BETA-DEHYDROGENASE 8-RELATED"/>
    <property type="match status" value="1"/>
</dbReference>
<gene>
    <name evidence="3" type="ORF">Q9313_18530</name>
</gene>
<keyword evidence="4" id="KW-1185">Reference proteome</keyword>
<organism evidence="3 4">
    <name type="scientific">Shinella sumterensis</name>
    <dbReference type="NCBI Taxonomy" id="1967501"/>
    <lineage>
        <taxon>Bacteria</taxon>
        <taxon>Pseudomonadati</taxon>
        <taxon>Pseudomonadota</taxon>
        <taxon>Alphaproteobacteria</taxon>
        <taxon>Hyphomicrobiales</taxon>
        <taxon>Rhizobiaceae</taxon>
        <taxon>Shinella</taxon>
    </lineage>
</organism>
<protein>
    <submittedName>
        <fullName evidence="3">SDR family oxidoreductase</fullName>
        <ecNumber evidence="3">1.-.-.-</ecNumber>
    </submittedName>
</protein>
<reference evidence="3 4" key="1">
    <citation type="submission" date="2023-08" db="EMBL/GenBank/DDBJ databases">
        <title>Pathogen: clinical or host-associated sample.</title>
        <authorList>
            <person name="Hergert J."/>
            <person name="Casey R."/>
            <person name="Wagner J."/>
            <person name="Young E.L."/>
            <person name="Oakeson K.F."/>
        </authorList>
    </citation>
    <scope>NUCLEOTIDE SEQUENCE [LARGE SCALE GENOMIC DNA]</scope>
    <source>
        <strain evidence="3 4">1760953</strain>
        <plasmid evidence="3 4">unnamed1</plasmid>
    </source>
</reference>
<sequence>MISLITGGAQGIGFSTAEHFVRRGDKVCILDRAGVAEAREKLGADVLAIEGDVTNPADVDAAVVRTVETFGGLDTLVTAAGIVAVEQAMDVVADAFMRMMSVNVLGSFLPAQSAARHMSENGGGSIVFIGSVYGSVGAPKRTAYCASKGAVHNMMQSLATEWGPLGIRVNALAPTGVRTPMVQDLIDKGIYNMVGVRNRTPLGRIAEPQEVAAAAAFLSSPEASMVHGIVLPVDGGWIANGYTW</sequence>
<evidence type="ECO:0000256" key="2">
    <source>
        <dbReference type="ARBA" id="ARBA00023002"/>
    </source>
</evidence>
<name>A0AA50CTA3_9HYPH</name>
<dbReference type="PRINTS" id="PR00080">
    <property type="entry name" value="SDRFAMILY"/>
</dbReference>
<dbReference type="GO" id="GO:0016491">
    <property type="term" value="F:oxidoreductase activity"/>
    <property type="evidence" value="ECO:0007669"/>
    <property type="project" value="UniProtKB-KW"/>
</dbReference>
<dbReference type="AlphaFoldDB" id="A0AA50CTA3"/>
<dbReference type="CDD" id="cd05233">
    <property type="entry name" value="SDR_c"/>
    <property type="match status" value="1"/>
</dbReference>
<proteinExistence type="inferred from homology"/>
<dbReference type="PROSITE" id="PS00061">
    <property type="entry name" value="ADH_SHORT"/>
    <property type="match status" value="1"/>
</dbReference>